<dbReference type="EMBL" id="LT158599">
    <property type="protein sequence ID" value="CVK32436.1"/>
    <property type="molecule type" value="Genomic_DNA"/>
</dbReference>
<dbReference type="KEGG" id="mema:MMAB1_1223"/>
<accession>A0A0X3BJU5</accession>
<evidence type="ECO:0000313" key="1">
    <source>
        <dbReference type="EMBL" id="CVK32436.1"/>
    </source>
</evidence>
<reference evidence="1 2" key="1">
    <citation type="submission" date="2016-01" db="EMBL/GenBank/DDBJ databases">
        <authorList>
            <person name="Manzoor S."/>
        </authorList>
    </citation>
    <scope>NUCLEOTIDE SEQUENCE [LARGE SCALE GENOMIC DNA]</scope>
    <source>
        <strain evidence="1">Methanoculleus sp MAB1</strain>
    </source>
</reference>
<evidence type="ECO:0000313" key="2">
    <source>
        <dbReference type="Proteomes" id="UP000069850"/>
    </source>
</evidence>
<protein>
    <submittedName>
        <fullName evidence="1">Uncharacterized protein</fullName>
    </submittedName>
</protein>
<dbReference type="AlphaFoldDB" id="A0A0X3BJU5"/>
<organism evidence="1 2">
    <name type="scientific">Methanoculleus bourgensis</name>
    <dbReference type="NCBI Taxonomy" id="83986"/>
    <lineage>
        <taxon>Archaea</taxon>
        <taxon>Methanobacteriati</taxon>
        <taxon>Methanobacteriota</taxon>
        <taxon>Stenosarchaea group</taxon>
        <taxon>Methanomicrobia</taxon>
        <taxon>Methanomicrobiales</taxon>
        <taxon>Methanomicrobiaceae</taxon>
        <taxon>Methanoculleus</taxon>
    </lineage>
</organism>
<sequence length="36" mass="3856">MVYALSVALFPVAAYGIADKKKHNKKASEGVSYADI</sequence>
<proteinExistence type="predicted"/>
<gene>
    <name evidence="1" type="ORF">MMAB1_1223</name>
</gene>
<dbReference type="Proteomes" id="UP000069850">
    <property type="component" value="Chromosome 1"/>
</dbReference>
<name>A0A0X3BJU5_9EURY</name>